<dbReference type="PANTHER" id="PTHR30427">
    <property type="entry name" value="TRANSCRIPTIONAL ACTIVATOR PROTEIN LYSR"/>
    <property type="match status" value="1"/>
</dbReference>
<dbReference type="SUPFAM" id="SSF53850">
    <property type="entry name" value="Periplasmic binding protein-like II"/>
    <property type="match status" value="1"/>
</dbReference>
<accession>A0AA46A7I9</accession>
<dbReference type="Proteomes" id="UP001215549">
    <property type="component" value="Chromosome"/>
</dbReference>
<evidence type="ECO:0000313" key="8">
    <source>
        <dbReference type="Proteomes" id="UP000186216"/>
    </source>
</evidence>
<dbReference type="InterPro" id="IPR005119">
    <property type="entry name" value="LysR_subst-bd"/>
</dbReference>
<dbReference type="GO" id="GO:0043565">
    <property type="term" value="F:sequence-specific DNA binding"/>
    <property type="evidence" value="ECO:0007669"/>
    <property type="project" value="TreeGrafter"/>
</dbReference>
<protein>
    <submittedName>
        <fullName evidence="7">LysR family transcriptional regulator</fullName>
    </submittedName>
    <submittedName>
        <fullName evidence="6">Transcriptional regulator, LysR family</fullName>
    </submittedName>
</protein>
<evidence type="ECO:0000256" key="1">
    <source>
        <dbReference type="ARBA" id="ARBA00009437"/>
    </source>
</evidence>
<evidence type="ECO:0000256" key="4">
    <source>
        <dbReference type="ARBA" id="ARBA00023163"/>
    </source>
</evidence>
<feature type="domain" description="HTH lysR-type" evidence="5">
    <location>
        <begin position="10"/>
        <end position="67"/>
    </location>
</feature>
<dbReference type="Pfam" id="PF00126">
    <property type="entry name" value="HTH_1"/>
    <property type="match status" value="1"/>
</dbReference>
<evidence type="ECO:0000259" key="5">
    <source>
        <dbReference type="PROSITE" id="PS50931"/>
    </source>
</evidence>
<name>A0AA46A7I9_9RHOB</name>
<dbReference type="InterPro" id="IPR036390">
    <property type="entry name" value="WH_DNA-bd_sf"/>
</dbReference>
<dbReference type="Gene3D" id="1.10.10.10">
    <property type="entry name" value="Winged helix-like DNA-binding domain superfamily/Winged helix DNA-binding domain"/>
    <property type="match status" value="1"/>
</dbReference>
<evidence type="ECO:0000313" key="9">
    <source>
        <dbReference type="Proteomes" id="UP001215549"/>
    </source>
</evidence>
<dbReference type="InterPro" id="IPR036388">
    <property type="entry name" value="WH-like_DNA-bd_sf"/>
</dbReference>
<dbReference type="Pfam" id="PF03466">
    <property type="entry name" value="LysR_substrate"/>
    <property type="match status" value="1"/>
</dbReference>
<keyword evidence="9" id="KW-1185">Reference proteome</keyword>
<dbReference type="InterPro" id="IPR000847">
    <property type="entry name" value="LysR_HTH_N"/>
</dbReference>
<dbReference type="EMBL" id="CP067140">
    <property type="protein sequence ID" value="WCR03001.1"/>
    <property type="molecule type" value="Genomic_DNA"/>
</dbReference>
<comment type="similarity">
    <text evidence="1">Belongs to the LysR transcriptional regulatory family.</text>
</comment>
<dbReference type="GO" id="GO:0010628">
    <property type="term" value="P:positive regulation of gene expression"/>
    <property type="evidence" value="ECO:0007669"/>
    <property type="project" value="TreeGrafter"/>
</dbReference>
<reference evidence="7 9" key="2">
    <citation type="submission" date="2021-01" db="EMBL/GenBank/DDBJ databases">
        <title>Biogeographic distribution of Paracoccus.</title>
        <authorList>
            <person name="Hollensteiner J."/>
            <person name="Leineberger J."/>
            <person name="Brinkhoff T."/>
            <person name="Daniel R."/>
        </authorList>
    </citation>
    <scope>NUCLEOTIDE SEQUENCE [LARGE SCALE GENOMIC DNA]</scope>
    <source>
        <strain evidence="7 9">DSM 18447</strain>
    </source>
</reference>
<evidence type="ECO:0000313" key="7">
    <source>
        <dbReference type="EMBL" id="WCR03001.1"/>
    </source>
</evidence>
<dbReference type="RefSeq" id="WP_076528577.1">
    <property type="nucleotide sequence ID" value="NZ_CP067140.1"/>
</dbReference>
<reference evidence="6 8" key="1">
    <citation type="submission" date="2017-01" db="EMBL/GenBank/DDBJ databases">
        <authorList>
            <person name="Varghese N."/>
            <person name="Submissions S."/>
        </authorList>
    </citation>
    <scope>NUCLEOTIDE SEQUENCE [LARGE SCALE GENOMIC DNA]</scope>
    <source>
        <strain evidence="6 8">DSM 18447</strain>
    </source>
</reference>
<dbReference type="SUPFAM" id="SSF46785">
    <property type="entry name" value="Winged helix' DNA-binding domain"/>
    <property type="match status" value="1"/>
</dbReference>
<dbReference type="Proteomes" id="UP000186216">
    <property type="component" value="Unassembled WGS sequence"/>
</dbReference>
<sequence>MGYELLMARTNIRQIEAFNAVMKGGSITKAAETLYVSQPAVSKLIHAFEDSCGFKLFIRAAGRIRPTAEARRLFLETEKLQAGVARVENTAKAIRGLERGEVSVVAFPALSFRVVPKYAAIFMRGRREVSLQLLTRNSPSVADTMLNGAADFGISLLPSHHPGIACKPFADISMVCALPPSHRLAGRGHVELSDLAEDRLISLGRADTSHQQVMAAFSEVGVKVRLGIEAQMADAACTLVSEGLGVALVPSLISIGWPREKVVFKPIRPKVSMKTWLYSSAFEPVQQLALMLMEEIRKGMEEIENGYSLP</sequence>
<dbReference type="EMBL" id="FTOU01000024">
    <property type="protein sequence ID" value="SIT14429.1"/>
    <property type="molecule type" value="Genomic_DNA"/>
</dbReference>
<dbReference type="PROSITE" id="PS50931">
    <property type="entry name" value="HTH_LYSR"/>
    <property type="match status" value="1"/>
</dbReference>
<dbReference type="Gene3D" id="3.40.190.290">
    <property type="match status" value="1"/>
</dbReference>
<dbReference type="GO" id="GO:0003700">
    <property type="term" value="F:DNA-binding transcription factor activity"/>
    <property type="evidence" value="ECO:0007669"/>
    <property type="project" value="InterPro"/>
</dbReference>
<keyword evidence="2" id="KW-0805">Transcription regulation</keyword>
<dbReference type="PRINTS" id="PR00039">
    <property type="entry name" value="HTHLYSR"/>
</dbReference>
<evidence type="ECO:0000256" key="2">
    <source>
        <dbReference type="ARBA" id="ARBA00023015"/>
    </source>
</evidence>
<keyword evidence="3" id="KW-0238">DNA-binding</keyword>
<proteinExistence type="inferred from homology"/>
<keyword evidence="4" id="KW-0804">Transcription</keyword>
<organism evidence="6 8">
    <name type="scientific">Paracoccus saliphilus</name>
    <dbReference type="NCBI Taxonomy" id="405559"/>
    <lineage>
        <taxon>Bacteria</taxon>
        <taxon>Pseudomonadati</taxon>
        <taxon>Pseudomonadota</taxon>
        <taxon>Alphaproteobacteria</taxon>
        <taxon>Rhodobacterales</taxon>
        <taxon>Paracoccaceae</taxon>
        <taxon>Paracoccus</taxon>
    </lineage>
</organism>
<dbReference type="PANTHER" id="PTHR30427:SF1">
    <property type="entry name" value="TRANSCRIPTIONAL ACTIVATOR PROTEIN LYSR"/>
    <property type="match status" value="1"/>
</dbReference>
<gene>
    <name evidence="7" type="ORF">JHX88_19740</name>
    <name evidence="6" type="ORF">SAMN05421772_12429</name>
</gene>
<evidence type="ECO:0000256" key="3">
    <source>
        <dbReference type="ARBA" id="ARBA00023125"/>
    </source>
</evidence>
<dbReference type="AlphaFoldDB" id="A0AA46A7I9"/>
<evidence type="ECO:0000313" key="6">
    <source>
        <dbReference type="EMBL" id="SIT14429.1"/>
    </source>
</evidence>